<evidence type="ECO:0000256" key="9">
    <source>
        <dbReference type="SAM" id="Phobius"/>
    </source>
</evidence>
<accession>A0A9Q0IMB9</accession>
<gene>
    <name evidence="11" type="ORF">NHX12_029930</name>
</gene>
<keyword evidence="6" id="KW-0675">Receptor</keyword>
<sequence>MSHNITDNVEHNETHCQGQAFMVFIGLNDFFSVIVGQPLIAKLLWTAIHSKRVDVLNINLAFYHNFQYLLTVIHSFMVILKARQHIQMMMFLFVYVLIGGPMTLSFICLERYIAVVHPTVYPLLRTYRCREACALSVWLLSLPSAVFKATSLDVNSLMKTTAIDAVPMYALLGMIIVMVWCNVAILKALKTATNDLVIVLMGQPVFAKLLWTAIHSRKTDVLNINLAFFHNLQYLLTMLHLLVILLYRQAHRSIAMFLFVYVLIGGPMTLSFICLERYIAVVHPTVYPLLRTYRCREACALSVWLLSLPIALVKAFSIELHSEWNQSMDSVAYSILVIVVIVMDSCFHVKGRQTALRASFASLNASFGFGVSSGSSFTFLAPTLLEDPDRLFGAMIP</sequence>
<keyword evidence="7" id="KW-0325">Glycoprotein</keyword>
<dbReference type="AlphaFoldDB" id="A0A9Q0IMB9"/>
<evidence type="ECO:0000256" key="6">
    <source>
        <dbReference type="ARBA" id="ARBA00023170"/>
    </source>
</evidence>
<evidence type="ECO:0000256" key="7">
    <source>
        <dbReference type="ARBA" id="ARBA00023180"/>
    </source>
</evidence>
<feature type="transmembrane region" description="Helical" evidence="9">
    <location>
        <begin position="60"/>
        <end position="80"/>
    </location>
</feature>
<dbReference type="SUPFAM" id="SSF81321">
    <property type="entry name" value="Family A G protein-coupled receptor-like"/>
    <property type="match status" value="2"/>
</dbReference>
<keyword evidence="12" id="KW-1185">Reference proteome</keyword>
<dbReference type="GO" id="GO:0005886">
    <property type="term" value="C:plasma membrane"/>
    <property type="evidence" value="ECO:0007669"/>
    <property type="project" value="TreeGrafter"/>
</dbReference>
<comment type="caution">
    <text evidence="11">The sequence shown here is derived from an EMBL/GenBank/DDBJ whole genome shotgun (WGS) entry which is preliminary data.</text>
</comment>
<name>A0A9Q0IMB9_9TELE</name>
<feature type="transmembrane region" description="Helical" evidence="9">
    <location>
        <begin position="226"/>
        <end position="247"/>
    </location>
</feature>
<evidence type="ECO:0000256" key="4">
    <source>
        <dbReference type="ARBA" id="ARBA00023040"/>
    </source>
</evidence>
<evidence type="ECO:0000313" key="11">
    <source>
        <dbReference type="EMBL" id="KAJ3602171.1"/>
    </source>
</evidence>
<dbReference type="PANTHER" id="PTHR24232:SF85">
    <property type="entry name" value="G-PROTEIN COUPLED RECEPTOR 4"/>
    <property type="match status" value="1"/>
</dbReference>
<evidence type="ECO:0000259" key="10">
    <source>
        <dbReference type="PROSITE" id="PS50262"/>
    </source>
</evidence>
<feature type="transmembrane region" description="Helical" evidence="9">
    <location>
        <begin position="20"/>
        <end position="40"/>
    </location>
</feature>
<feature type="domain" description="G-protein coupled receptors family 1 profile" evidence="10">
    <location>
        <begin position="193"/>
        <end position="397"/>
    </location>
</feature>
<dbReference type="CDD" id="cd00637">
    <property type="entry name" value="7tm_classA_rhodopsin-like"/>
    <property type="match status" value="2"/>
</dbReference>
<evidence type="ECO:0000256" key="5">
    <source>
        <dbReference type="ARBA" id="ARBA00023136"/>
    </source>
</evidence>
<evidence type="ECO:0000256" key="8">
    <source>
        <dbReference type="ARBA" id="ARBA00023224"/>
    </source>
</evidence>
<dbReference type="Gene3D" id="1.20.1070.10">
    <property type="entry name" value="Rhodopsin 7-helix transmembrane proteins"/>
    <property type="match status" value="2"/>
</dbReference>
<keyword evidence="5 9" id="KW-0472">Membrane</keyword>
<keyword evidence="3 9" id="KW-1133">Transmembrane helix</keyword>
<proteinExistence type="predicted"/>
<dbReference type="GO" id="GO:0035025">
    <property type="term" value="P:positive regulation of Rho protein signal transduction"/>
    <property type="evidence" value="ECO:0007669"/>
    <property type="project" value="TreeGrafter"/>
</dbReference>
<keyword evidence="2 9" id="KW-0812">Transmembrane</keyword>
<evidence type="ECO:0000256" key="1">
    <source>
        <dbReference type="ARBA" id="ARBA00004141"/>
    </source>
</evidence>
<dbReference type="PROSITE" id="PS50262">
    <property type="entry name" value="G_PROTEIN_RECEP_F1_2"/>
    <property type="match status" value="1"/>
</dbReference>
<keyword evidence="4" id="KW-0297">G-protein coupled receptor</keyword>
<dbReference type="Proteomes" id="UP001148018">
    <property type="component" value="Unassembled WGS sequence"/>
</dbReference>
<evidence type="ECO:0000313" key="12">
    <source>
        <dbReference type="Proteomes" id="UP001148018"/>
    </source>
</evidence>
<organism evidence="11 12">
    <name type="scientific">Muraenolepis orangiensis</name>
    <name type="common">Patagonian moray cod</name>
    <dbReference type="NCBI Taxonomy" id="630683"/>
    <lineage>
        <taxon>Eukaryota</taxon>
        <taxon>Metazoa</taxon>
        <taxon>Chordata</taxon>
        <taxon>Craniata</taxon>
        <taxon>Vertebrata</taxon>
        <taxon>Euteleostomi</taxon>
        <taxon>Actinopterygii</taxon>
        <taxon>Neopterygii</taxon>
        <taxon>Teleostei</taxon>
        <taxon>Neoteleostei</taxon>
        <taxon>Acanthomorphata</taxon>
        <taxon>Zeiogadaria</taxon>
        <taxon>Gadariae</taxon>
        <taxon>Gadiformes</taxon>
        <taxon>Muraenolepidoidei</taxon>
        <taxon>Muraenolepididae</taxon>
        <taxon>Muraenolepis</taxon>
    </lineage>
</organism>
<dbReference type="PANTHER" id="PTHR24232">
    <property type="entry name" value="G-PROTEIN COUPLED RECEPTOR"/>
    <property type="match status" value="1"/>
</dbReference>
<feature type="transmembrane region" description="Helical" evidence="9">
    <location>
        <begin position="253"/>
        <end position="275"/>
    </location>
</feature>
<dbReference type="GO" id="GO:0004930">
    <property type="term" value="F:G protein-coupled receptor activity"/>
    <property type="evidence" value="ECO:0007669"/>
    <property type="project" value="UniProtKB-KW"/>
</dbReference>
<feature type="transmembrane region" description="Helical" evidence="9">
    <location>
        <begin position="92"/>
        <end position="114"/>
    </location>
</feature>
<dbReference type="EMBL" id="JANIIK010000046">
    <property type="protein sequence ID" value="KAJ3602171.1"/>
    <property type="molecule type" value="Genomic_DNA"/>
</dbReference>
<comment type="subcellular location">
    <subcellularLocation>
        <location evidence="1">Membrane</location>
        <topology evidence="1">Multi-pass membrane protein</topology>
    </subcellularLocation>
</comment>
<feature type="transmembrane region" description="Helical" evidence="9">
    <location>
        <begin position="330"/>
        <end position="349"/>
    </location>
</feature>
<evidence type="ECO:0000256" key="3">
    <source>
        <dbReference type="ARBA" id="ARBA00022989"/>
    </source>
</evidence>
<feature type="transmembrane region" description="Helical" evidence="9">
    <location>
        <begin position="197"/>
        <end position="214"/>
    </location>
</feature>
<evidence type="ECO:0000256" key="2">
    <source>
        <dbReference type="ARBA" id="ARBA00022692"/>
    </source>
</evidence>
<dbReference type="GO" id="GO:0007200">
    <property type="term" value="P:phospholipase C-activating G protein-coupled receptor signaling pathway"/>
    <property type="evidence" value="ECO:0007669"/>
    <property type="project" value="TreeGrafter"/>
</dbReference>
<feature type="transmembrane region" description="Helical" evidence="9">
    <location>
        <begin position="166"/>
        <end position="185"/>
    </location>
</feature>
<dbReference type="OrthoDB" id="8964101at2759"/>
<feature type="transmembrane region" description="Helical" evidence="9">
    <location>
        <begin position="361"/>
        <end position="385"/>
    </location>
</feature>
<protein>
    <recommendedName>
        <fullName evidence="10">G-protein coupled receptors family 1 profile domain-containing protein</fullName>
    </recommendedName>
</protein>
<dbReference type="InterPro" id="IPR017452">
    <property type="entry name" value="GPCR_Rhodpsn_7TM"/>
</dbReference>
<keyword evidence="8" id="KW-0807">Transducer</keyword>
<reference evidence="11" key="1">
    <citation type="submission" date="2022-07" db="EMBL/GenBank/DDBJ databases">
        <title>Chromosome-level genome of Muraenolepis orangiensis.</title>
        <authorList>
            <person name="Kim J."/>
        </authorList>
    </citation>
    <scope>NUCLEOTIDE SEQUENCE</scope>
    <source>
        <strain evidence="11">KU_S4_2022</strain>
        <tissue evidence="11">Muscle</tissue>
    </source>
</reference>